<dbReference type="GO" id="GO:0006526">
    <property type="term" value="P:L-arginine biosynthetic process"/>
    <property type="evidence" value="ECO:0007669"/>
    <property type="project" value="EnsemblFungi"/>
</dbReference>
<dbReference type="Gene3D" id="1.50.40.10">
    <property type="entry name" value="Mitochondrial carrier domain"/>
    <property type="match status" value="1"/>
</dbReference>
<dbReference type="FunFam" id="1.50.40.10:FF:000099">
    <property type="entry name" value="Mitochondrial carrier protein"/>
    <property type="match status" value="1"/>
</dbReference>
<evidence type="ECO:0000256" key="3">
    <source>
        <dbReference type="ARBA" id="ARBA00022448"/>
    </source>
</evidence>
<keyword evidence="4 9" id="KW-0812">Transmembrane</keyword>
<dbReference type="Proteomes" id="UP000005666">
    <property type="component" value="Chromosome 5"/>
</dbReference>
<dbReference type="GeneID" id="11531472"/>
<evidence type="ECO:0000256" key="8">
    <source>
        <dbReference type="ARBA" id="ARBA00023136"/>
    </source>
</evidence>
<dbReference type="PANTHER" id="PTHR45624">
    <property type="entry name" value="MITOCHONDRIAL BASIC AMINO ACIDS TRANSPORTER-RELATED"/>
    <property type="match status" value="1"/>
</dbReference>
<proteinExistence type="inferred from homology"/>
<dbReference type="InterPro" id="IPR050567">
    <property type="entry name" value="Mitochondrial_Carrier"/>
</dbReference>
<dbReference type="SUPFAM" id="SSF103506">
    <property type="entry name" value="Mitochondrial carrier"/>
    <property type="match status" value="1"/>
</dbReference>
<evidence type="ECO:0000313" key="11">
    <source>
        <dbReference type="EMBL" id="CCE63250.1"/>
    </source>
</evidence>
<keyword evidence="12" id="KW-1185">Reference proteome</keyword>
<accession>G8BTM2</accession>
<dbReference type="GO" id="GO:1990575">
    <property type="term" value="P:mitochondrial L-ornithine transmembrane transport"/>
    <property type="evidence" value="ECO:0007669"/>
    <property type="project" value="EnsemblFungi"/>
</dbReference>
<comment type="similarity">
    <text evidence="2 10">Belongs to the mitochondrial carrier (TC 2.A.29) family.</text>
</comment>
<evidence type="ECO:0000256" key="2">
    <source>
        <dbReference type="ARBA" id="ARBA00006375"/>
    </source>
</evidence>
<gene>
    <name evidence="11" type="primary">TPHA0E01570</name>
    <name evidence="11" type="ordered locus">TPHA_0E01570</name>
</gene>
<dbReference type="OrthoDB" id="2139348at2759"/>
<dbReference type="EMBL" id="HE612860">
    <property type="protein sequence ID" value="CCE63250.1"/>
    <property type="molecule type" value="Genomic_DNA"/>
</dbReference>
<dbReference type="HOGENOM" id="CLU_015166_16_3_1"/>
<evidence type="ECO:0000313" key="12">
    <source>
        <dbReference type="Proteomes" id="UP000005666"/>
    </source>
</evidence>
<dbReference type="RefSeq" id="XP_003685684.1">
    <property type="nucleotide sequence ID" value="XM_003685636.1"/>
</dbReference>
<feature type="repeat" description="Solcar" evidence="9">
    <location>
        <begin position="113"/>
        <end position="206"/>
    </location>
</feature>
<evidence type="ECO:0000256" key="9">
    <source>
        <dbReference type="PROSITE-ProRule" id="PRU00282"/>
    </source>
</evidence>
<dbReference type="OMA" id="PIDCFRQ"/>
<feature type="repeat" description="Solcar" evidence="9">
    <location>
        <begin position="224"/>
        <end position="302"/>
    </location>
</feature>
<evidence type="ECO:0008006" key="13">
    <source>
        <dbReference type="Google" id="ProtNLM"/>
    </source>
</evidence>
<dbReference type="Pfam" id="PF00153">
    <property type="entry name" value="Mito_carr"/>
    <property type="match status" value="3"/>
</dbReference>
<keyword evidence="3 10" id="KW-0813">Transport</keyword>
<evidence type="ECO:0000256" key="6">
    <source>
        <dbReference type="ARBA" id="ARBA00022989"/>
    </source>
</evidence>
<sequence>MSADLEPKHSSVELSQNDALTDIFYGSIAGCLGKIIEYPFDTVKVRLQTQSSTLFPNTWSCIKYTYKNEGIRRGFFQGISSPLVGAAMENAVLFLSYNQCSKFLESRSNLQLSSLQNIIVSGAFAGSCASFVLTPVELIKCRLQVLNIHNATNVTIKYSNKILPTIFDVLKSNGVFGLWKGQSSTFIRESVGGVAWFSTYELLKSSLLKRRQKKNPEIKDNCTWELLISGGSSGLAFNATIFPADTVKSVMQTEHKSLTEAFKSIMLKQGIKGFYRGLGITLIRAVPANATVFYVYETLSKI</sequence>
<evidence type="ECO:0000256" key="4">
    <source>
        <dbReference type="ARBA" id="ARBA00022692"/>
    </source>
</evidence>
<dbReference type="GO" id="GO:0031966">
    <property type="term" value="C:mitochondrial membrane"/>
    <property type="evidence" value="ECO:0007669"/>
    <property type="project" value="UniProtKB-SubCell"/>
</dbReference>
<reference evidence="11 12" key="1">
    <citation type="journal article" date="2011" name="Proc. Natl. Acad. Sci. U.S.A.">
        <title>Evolutionary erosion of yeast sex chromosomes by mating-type switching accidents.</title>
        <authorList>
            <person name="Gordon J.L."/>
            <person name="Armisen D."/>
            <person name="Proux-Wera E."/>
            <person name="Oheigeartaigh S.S."/>
            <person name="Byrne K.P."/>
            <person name="Wolfe K.H."/>
        </authorList>
    </citation>
    <scope>NUCLEOTIDE SEQUENCE [LARGE SCALE GENOMIC DNA]</scope>
    <source>
        <strain evidence="12">ATCC 24235 / CBS 4417 / NBRC 1672 / NRRL Y-8282 / UCD 70-5</strain>
    </source>
</reference>
<dbReference type="KEGG" id="tpf:TPHA_0E01570"/>
<evidence type="ECO:0000256" key="10">
    <source>
        <dbReference type="RuleBase" id="RU000488"/>
    </source>
</evidence>
<feature type="repeat" description="Solcar" evidence="9">
    <location>
        <begin position="17"/>
        <end position="103"/>
    </location>
</feature>
<comment type="subcellular location">
    <subcellularLocation>
        <location evidence="1">Mitochondrion membrane</location>
        <topology evidence="1">Multi-pass membrane protein</topology>
    </subcellularLocation>
</comment>
<evidence type="ECO:0000256" key="1">
    <source>
        <dbReference type="ARBA" id="ARBA00004225"/>
    </source>
</evidence>
<organism evidence="11 12">
    <name type="scientific">Tetrapisispora phaffii (strain ATCC 24235 / CBS 4417 / NBRC 1672 / NRRL Y-8282 / UCD 70-5)</name>
    <name type="common">Yeast</name>
    <name type="synonym">Fabospora phaffii</name>
    <dbReference type="NCBI Taxonomy" id="1071381"/>
    <lineage>
        <taxon>Eukaryota</taxon>
        <taxon>Fungi</taxon>
        <taxon>Dikarya</taxon>
        <taxon>Ascomycota</taxon>
        <taxon>Saccharomycotina</taxon>
        <taxon>Saccharomycetes</taxon>
        <taxon>Saccharomycetales</taxon>
        <taxon>Saccharomycetaceae</taxon>
        <taxon>Tetrapisispora</taxon>
    </lineage>
</organism>
<keyword evidence="7" id="KW-0496">Mitochondrion</keyword>
<dbReference type="GO" id="GO:0000064">
    <property type="term" value="F:L-ornithine transmembrane transporter activity"/>
    <property type="evidence" value="ECO:0007669"/>
    <property type="project" value="EnsemblFungi"/>
</dbReference>
<dbReference type="eggNOG" id="KOG0758">
    <property type="taxonomic scope" value="Eukaryota"/>
</dbReference>
<evidence type="ECO:0000256" key="7">
    <source>
        <dbReference type="ARBA" id="ARBA00023128"/>
    </source>
</evidence>
<dbReference type="AlphaFoldDB" id="G8BTM2"/>
<evidence type="ECO:0000256" key="5">
    <source>
        <dbReference type="ARBA" id="ARBA00022737"/>
    </source>
</evidence>
<keyword evidence="6" id="KW-1133">Transmembrane helix</keyword>
<name>G8BTM2_TETPH</name>
<keyword evidence="8 9" id="KW-0472">Membrane</keyword>
<dbReference type="InterPro" id="IPR023395">
    <property type="entry name" value="MCP_dom_sf"/>
</dbReference>
<dbReference type="PANTHER" id="PTHR45624:SF31">
    <property type="entry name" value="MITOCHONDRIAL ORNITHINE TRANSPORTER 1"/>
    <property type="match status" value="1"/>
</dbReference>
<dbReference type="PROSITE" id="PS50920">
    <property type="entry name" value="SOLCAR"/>
    <property type="match status" value="3"/>
</dbReference>
<dbReference type="InterPro" id="IPR018108">
    <property type="entry name" value="MCP_transmembrane"/>
</dbReference>
<protein>
    <recommendedName>
        <fullName evidence="13">Mitochondrial ornithine carrier protein</fullName>
    </recommendedName>
</protein>
<keyword evidence="5" id="KW-0677">Repeat</keyword>